<keyword evidence="1" id="KW-1133">Transmembrane helix</keyword>
<dbReference type="GeneID" id="97994761"/>
<sequence>MSKHMRPVYDERDDEIDAHSKSRAWDFVVVCIEVFTILCVVKGNTAWIGCLALLFAGMAANMMYRFDEYEERAYFHGGLILGAIGLALLIWFGVCG</sequence>
<dbReference type="RefSeq" id="WP_117141778.1">
    <property type="nucleotide sequence ID" value="NZ_CAKXKJ010000002.1"/>
</dbReference>
<proteinExistence type="predicted"/>
<protein>
    <recommendedName>
        <fullName evidence="4">Transmembrane protein</fullName>
    </recommendedName>
</protein>
<feature type="transmembrane region" description="Helical" evidence="1">
    <location>
        <begin position="73"/>
        <end position="94"/>
    </location>
</feature>
<evidence type="ECO:0000256" key="1">
    <source>
        <dbReference type="SAM" id="Phobius"/>
    </source>
</evidence>
<dbReference type="Proteomes" id="UP000260649">
    <property type="component" value="Unassembled WGS sequence"/>
</dbReference>
<gene>
    <name evidence="2" type="ORF">DV520_03260</name>
</gene>
<accession>A0A3E2B5U6</accession>
<dbReference type="EMBL" id="QQRQ01000003">
    <property type="protein sequence ID" value="RFT07346.1"/>
    <property type="molecule type" value="Genomic_DNA"/>
</dbReference>
<dbReference type="AlphaFoldDB" id="A0A3E2B5U6"/>
<feature type="transmembrane region" description="Helical" evidence="1">
    <location>
        <begin position="46"/>
        <end position="66"/>
    </location>
</feature>
<keyword evidence="3" id="KW-1185">Reference proteome</keyword>
<organism evidence="2 3">
    <name type="scientific">Evtepia gabavorous</name>
    <dbReference type="NCBI Taxonomy" id="2211183"/>
    <lineage>
        <taxon>Bacteria</taxon>
        <taxon>Bacillati</taxon>
        <taxon>Bacillota</taxon>
        <taxon>Clostridia</taxon>
        <taxon>Eubacteriales</taxon>
        <taxon>Evtepia</taxon>
    </lineage>
</organism>
<keyword evidence="1" id="KW-0472">Membrane</keyword>
<dbReference type="OrthoDB" id="1861577at2"/>
<evidence type="ECO:0008006" key="4">
    <source>
        <dbReference type="Google" id="ProtNLM"/>
    </source>
</evidence>
<reference evidence="2 3" key="1">
    <citation type="submission" date="2018-07" db="EMBL/GenBank/DDBJ databases">
        <title>GABA Modulating Bacteria of the Human Gut Microbiota.</title>
        <authorList>
            <person name="Strandwitz P."/>
            <person name="Kim K.H."/>
            <person name="Terekhova D."/>
            <person name="Liu J.K."/>
            <person name="Sharma A."/>
            <person name="Levering J."/>
            <person name="Mcdonald D."/>
            <person name="Dietrich D."/>
            <person name="Ramadhar T.R."/>
            <person name="Lekbua A."/>
            <person name="Mroue N."/>
            <person name="Liston C."/>
            <person name="Stewart E.J."/>
            <person name="Dubin M.J."/>
            <person name="Zengler K."/>
            <person name="Knight R."/>
            <person name="Gilbert J.A."/>
            <person name="Clardy J."/>
            <person name="Lewis K."/>
        </authorList>
    </citation>
    <scope>NUCLEOTIDE SEQUENCE [LARGE SCALE GENOMIC DNA]</scope>
    <source>
        <strain evidence="2 3">KLE1738</strain>
    </source>
</reference>
<name>A0A3E2B5U6_9FIRM</name>
<evidence type="ECO:0000313" key="2">
    <source>
        <dbReference type="EMBL" id="RFT07346.1"/>
    </source>
</evidence>
<evidence type="ECO:0000313" key="3">
    <source>
        <dbReference type="Proteomes" id="UP000260649"/>
    </source>
</evidence>
<keyword evidence="1" id="KW-0812">Transmembrane</keyword>
<comment type="caution">
    <text evidence="2">The sequence shown here is derived from an EMBL/GenBank/DDBJ whole genome shotgun (WGS) entry which is preliminary data.</text>
</comment>